<evidence type="ECO:0000256" key="6">
    <source>
        <dbReference type="PIRSR" id="PIRSR601461-1"/>
    </source>
</evidence>
<protein>
    <submittedName>
        <fullName evidence="9">Aspartic proteinase 36</fullName>
    </submittedName>
</protein>
<evidence type="ECO:0000313" key="10">
    <source>
        <dbReference type="Proteomes" id="UP001558713"/>
    </source>
</evidence>
<reference evidence="9 10" key="1">
    <citation type="submission" date="2024-04" db="EMBL/GenBank/DDBJ databases">
        <title>Genome assembly C_amara_ONT_v2.</title>
        <authorList>
            <person name="Yant L."/>
            <person name="Moore C."/>
            <person name="Slenker M."/>
        </authorList>
    </citation>
    <scope>NUCLEOTIDE SEQUENCE [LARGE SCALE GENOMIC DNA]</scope>
    <source>
        <tissue evidence="9">Leaf</tissue>
    </source>
</reference>
<organism evidence="9 10">
    <name type="scientific">Cardamine amara subsp. amara</name>
    <dbReference type="NCBI Taxonomy" id="228776"/>
    <lineage>
        <taxon>Eukaryota</taxon>
        <taxon>Viridiplantae</taxon>
        <taxon>Streptophyta</taxon>
        <taxon>Embryophyta</taxon>
        <taxon>Tracheophyta</taxon>
        <taxon>Spermatophyta</taxon>
        <taxon>Magnoliopsida</taxon>
        <taxon>eudicotyledons</taxon>
        <taxon>Gunneridae</taxon>
        <taxon>Pentapetalae</taxon>
        <taxon>rosids</taxon>
        <taxon>malvids</taxon>
        <taxon>Brassicales</taxon>
        <taxon>Brassicaceae</taxon>
        <taxon>Cardamineae</taxon>
        <taxon>Cardamine</taxon>
    </lineage>
</organism>
<keyword evidence="7" id="KW-0472">Membrane</keyword>
<dbReference type="FunFam" id="2.40.70.10:FF:000070">
    <property type="entry name" value="Aspartyl protease family protein"/>
    <property type="match status" value="1"/>
</dbReference>
<feature type="transmembrane region" description="Helical" evidence="7">
    <location>
        <begin position="455"/>
        <end position="474"/>
    </location>
</feature>
<dbReference type="InterPro" id="IPR033121">
    <property type="entry name" value="PEPTIDASE_A1"/>
</dbReference>
<feature type="domain" description="Peptidase A1" evidence="8">
    <location>
        <begin position="72"/>
        <end position="423"/>
    </location>
</feature>
<proteinExistence type="inferred from homology"/>
<dbReference type="Proteomes" id="UP001558713">
    <property type="component" value="Unassembled WGS sequence"/>
</dbReference>
<evidence type="ECO:0000256" key="5">
    <source>
        <dbReference type="ARBA" id="ARBA00023180"/>
    </source>
</evidence>
<evidence type="ECO:0000259" key="8">
    <source>
        <dbReference type="PROSITE" id="PS51767"/>
    </source>
</evidence>
<keyword evidence="4" id="KW-0378">Hydrolase</keyword>
<keyword evidence="3" id="KW-0064">Aspartyl protease</keyword>
<keyword evidence="2" id="KW-0645">Protease</keyword>
<keyword evidence="7" id="KW-0812">Transmembrane</keyword>
<keyword evidence="5" id="KW-0325">Glycoprotein</keyword>
<dbReference type="AlphaFoldDB" id="A0ABD1A511"/>
<feature type="active site" evidence="6">
    <location>
        <position position="90"/>
    </location>
</feature>
<accession>A0ABD1A511</accession>
<dbReference type="PANTHER" id="PTHR13683">
    <property type="entry name" value="ASPARTYL PROTEASES"/>
    <property type="match status" value="1"/>
</dbReference>
<name>A0ABD1A511_CARAN</name>
<dbReference type="Pfam" id="PF14541">
    <property type="entry name" value="TAXi_C"/>
    <property type="match status" value="1"/>
</dbReference>
<dbReference type="Pfam" id="PF14543">
    <property type="entry name" value="TAXi_N"/>
    <property type="match status" value="1"/>
</dbReference>
<comment type="caution">
    <text evidence="9">The sequence shown here is derived from an EMBL/GenBank/DDBJ whole genome shotgun (WGS) entry which is preliminary data.</text>
</comment>
<dbReference type="InterPro" id="IPR001461">
    <property type="entry name" value="Aspartic_peptidase_A1"/>
</dbReference>
<evidence type="ECO:0000256" key="1">
    <source>
        <dbReference type="ARBA" id="ARBA00007447"/>
    </source>
</evidence>
<dbReference type="InterPro" id="IPR021109">
    <property type="entry name" value="Peptidase_aspartic_dom_sf"/>
</dbReference>
<evidence type="ECO:0000256" key="2">
    <source>
        <dbReference type="ARBA" id="ARBA00022670"/>
    </source>
</evidence>
<dbReference type="FunFam" id="2.40.70.10:FF:000028">
    <property type="entry name" value="Eukaryotic aspartyl protease family protein"/>
    <property type="match status" value="1"/>
</dbReference>
<keyword evidence="10" id="KW-1185">Reference proteome</keyword>
<dbReference type="PROSITE" id="PS51767">
    <property type="entry name" value="PEPTIDASE_A1"/>
    <property type="match status" value="1"/>
</dbReference>
<dbReference type="SUPFAM" id="SSF50630">
    <property type="entry name" value="Acid proteases"/>
    <property type="match status" value="1"/>
</dbReference>
<evidence type="ECO:0000313" key="9">
    <source>
        <dbReference type="EMBL" id="KAL1194830.1"/>
    </source>
</evidence>
<dbReference type="PANTHER" id="PTHR13683:SF661">
    <property type="entry name" value="ASPARTIC PROTEINASE 36"/>
    <property type="match status" value="1"/>
</dbReference>
<dbReference type="CDD" id="cd05476">
    <property type="entry name" value="pepsin_A_like_plant"/>
    <property type="match status" value="1"/>
</dbReference>
<feature type="active site" evidence="6">
    <location>
        <position position="304"/>
    </location>
</feature>
<evidence type="ECO:0000256" key="7">
    <source>
        <dbReference type="SAM" id="Phobius"/>
    </source>
</evidence>
<comment type="similarity">
    <text evidence="1">Belongs to the peptidase A1 family.</text>
</comment>
<dbReference type="EMBL" id="JBANAX010000744">
    <property type="protein sequence ID" value="KAL1194830.1"/>
    <property type="molecule type" value="Genomic_DNA"/>
</dbReference>
<evidence type="ECO:0000256" key="3">
    <source>
        <dbReference type="ARBA" id="ARBA00022750"/>
    </source>
</evidence>
<keyword evidence="7" id="KW-1133">Transmembrane helix</keyword>
<evidence type="ECO:0000256" key="4">
    <source>
        <dbReference type="ARBA" id="ARBA00022801"/>
    </source>
</evidence>
<sequence>MDLSRITRIVTAIFMIQVVSGNFIFNVTHKFAGKEKQLSELKSHDSFRHARMLANVDLPLGGDSRADSIGLYFTKIKLGSPPREYFVQVDTGSDILWVNCAPCPKCPVKTDIGIPLSLYDSKTSSTSKKVDCKDDFCSFIMQSDTCVAKKPCSYHVVYGDGSTSDGDFVRDNITLDQVTGNLRTAPLSQAVVFGCGSNQSGQLGQTDSAVDGIMGFGQANTSIISQLAADGNAKRIFSHCLDNVKGGGIFAVGEIESPVVKTTPLVPNQVHYNVILKGIDVDGEPLDLPPSLASFGGNGGTIIDSGTTLAYLPQTLYTSLLEKITARQPVKLHMVQETFACFTFTSNTDKAFPVVNLHFEDSLKLIVYPHDYLFSLREDMYCFGWQSGGMTTQDGSDVILLGDLVLSNKLVVYDLEKEVIGWTEHNCSSSIKVKDGSGVAYSLGAENLIAAASSVMNGTLLTLLSILISVFYCFTS</sequence>
<dbReference type="Gene3D" id="2.40.70.10">
    <property type="entry name" value="Acid Proteases"/>
    <property type="match status" value="2"/>
</dbReference>
<dbReference type="PRINTS" id="PR00792">
    <property type="entry name" value="PEPSIN"/>
</dbReference>
<dbReference type="GO" id="GO:0006508">
    <property type="term" value="P:proteolysis"/>
    <property type="evidence" value="ECO:0007669"/>
    <property type="project" value="UniProtKB-KW"/>
</dbReference>
<dbReference type="InterPro" id="IPR032861">
    <property type="entry name" value="TAXi_N"/>
</dbReference>
<dbReference type="InterPro" id="IPR032799">
    <property type="entry name" value="TAXi_C"/>
</dbReference>
<dbReference type="InterPro" id="IPR034161">
    <property type="entry name" value="Pepsin-like_plant"/>
</dbReference>
<dbReference type="GO" id="GO:0004190">
    <property type="term" value="F:aspartic-type endopeptidase activity"/>
    <property type="evidence" value="ECO:0007669"/>
    <property type="project" value="UniProtKB-KW"/>
</dbReference>
<gene>
    <name evidence="9" type="ORF">V5N11_010756</name>
</gene>